<evidence type="ECO:0000256" key="4">
    <source>
        <dbReference type="ARBA" id="ARBA00022982"/>
    </source>
</evidence>
<feature type="signal peptide" evidence="7">
    <location>
        <begin position="1"/>
        <end position="21"/>
    </location>
</feature>
<dbReference type="AlphaFoldDB" id="A0A7V4G7Y7"/>
<dbReference type="InterPro" id="IPR020942">
    <property type="entry name" value="Cyt_c_III_dom"/>
</dbReference>
<evidence type="ECO:0000256" key="7">
    <source>
        <dbReference type="SAM" id="SignalP"/>
    </source>
</evidence>
<dbReference type="GO" id="GO:0046872">
    <property type="term" value="F:metal ion binding"/>
    <property type="evidence" value="ECO:0007669"/>
    <property type="project" value="UniProtKB-KW"/>
</dbReference>
<feature type="binding site" description="axial binding residue" evidence="6">
    <location>
        <position position="61"/>
    </location>
    <ligand>
        <name>heme c</name>
        <dbReference type="ChEBI" id="CHEBI:61717"/>
        <label>1</label>
    </ligand>
    <ligandPart>
        <name>Fe</name>
        <dbReference type="ChEBI" id="CHEBI:18248"/>
    </ligandPart>
</feature>
<keyword evidence="7" id="KW-0732">Signal</keyword>
<dbReference type="Pfam" id="PF02085">
    <property type="entry name" value="Cytochrom_CIII"/>
    <property type="match status" value="1"/>
</dbReference>
<evidence type="ECO:0000259" key="8">
    <source>
        <dbReference type="Pfam" id="PF02085"/>
    </source>
</evidence>
<feature type="binding site" description="axial binding residue" evidence="6">
    <location>
        <position position="126"/>
    </location>
    <ligand>
        <name>heme c</name>
        <dbReference type="ChEBI" id="CHEBI:61717"/>
        <label>1</label>
    </ligand>
    <ligandPart>
        <name>Fe</name>
        <dbReference type="ChEBI" id="CHEBI:18248"/>
    </ligandPart>
</feature>
<evidence type="ECO:0000256" key="6">
    <source>
        <dbReference type="PIRSR" id="PIRSR602322-1"/>
    </source>
</evidence>
<dbReference type="PRINTS" id="PR00609">
    <property type="entry name" value="CYTOCHROMEC3"/>
</dbReference>
<keyword evidence="1" id="KW-0813">Transport</keyword>
<comment type="cofactor">
    <cofactor evidence="6">
        <name>heme c</name>
        <dbReference type="ChEBI" id="CHEBI:61717"/>
    </cofactor>
    <text evidence="6">Binds 4 heme c groups covalently per monomer.</text>
</comment>
<evidence type="ECO:0000256" key="1">
    <source>
        <dbReference type="ARBA" id="ARBA00022448"/>
    </source>
</evidence>
<protein>
    <recommendedName>
        <fullName evidence="8">Class III cytochrome C domain-containing protein</fullName>
    </recommendedName>
</protein>
<feature type="binding site" description="axial binding residue" evidence="6">
    <location>
        <position position="66"/>
    </location>
    <ligand>
        <name>heme c</name>
        <dbReference type="ChEBI" id="CHEBI:61717"/>
        <label>1</label>
    </ligand>
    <ligandPart>
        <name>Fe</name>
        <dbReference type="ChEBI" id="CHEBI:18248"/>
    </ligandPart>
</feature>
<evidence type="ECO:0000256" key="2">
    <source>
        <dbReference type="ARBA" id="ARBA00022617"/>
    </source>
</evidence>
<feature type="binding site" description="axial binding residue" evidence="6">
    <location>
        <position position="65"/>
    </location>
    <ligand>
        <name>heme c</name>
        <dbReference type="ChEBI" id="CHEBI:61717"/>
        <label>1</label>
    </ligand>
    <ligandPart>
        <name>Fe</name>
        <dbReference type="ChEBI" id="CHEBI:18248"/>
    </ligandPart>
</feature>
<accession>A0A7V4G7Y7</accession>
<reference evidence="9" key="1">
    <citation type="journal article" date="2020" name="mSystems">
        <title>Genome- and Community-Level Interaction Insights into Carbon Utilization and Element Cycling Functions of Hydrothermarchaeota in Hydrothermal Sediment.</title>
        <authorList>
            <person name="Zhou Z."/>
            <person name="Liu Y."/>
            <person name="Xu W."/>
            <person name="Pan J."/>
            <person name="Luo Z.H."/>
            <person name="Li M."/>
        </authorList>
    </citation>
    <scope>NUCLEOTIDE SEQUENCE [LARGE SCALE GENOMIC DNA]</scope>
    <source>
        <strain evidence="9">SpSt-548</strain>
    </source>
</reference>
<feature type="binding site" description="axial binding residue" evidence="6">
    <location>
        <position position="110"/>
    </location>
    <ligand>
        <name>heme c</name>
        <dbReference type="ChEBI" id="CHEBI:61717"/>
        <label>1</label>
    </ligand>
    <ligandPart>
        <name>Fe</name>
        <dbReference type="ChEBI" id="CHEBI:18248"/>
    </ligandPart>
</feature>
<evidence type="ECO:0000313" key="9">
    <source>
        <dbReference type="EMBL" id="HGS05029.1"/>
    </source>
</evidence>
<keyword evidence="5 6" id="KW-0408">Iron</keyword>
<feature type="binding site" description="axial binding residue" evidence="6">
    <location>
        <position position="107"/>
    </location>
    <ligand>
        <name>heme c</name>
        <dbReference type="ChEBI" id="CHEBI:61717"/>
        <label>1</label>
    </ligand>
    <ligandPart>
        <name>Fe</name>
        <dbReference type="ChEBI" id="CHEBI:18248"/>
    </ligandPart>
</feature>
<feature type="binding site" description="axial binding residue" evidence="6">
    <location>
        <position position="51"/>
    </location>
    <ligand>
        <name>heme c</name>
        <dbReference type="ChEBI" id="CHEBI:61717"/>
        <label>1</label>
    </ligand>
    <ligandPart>
        <name>Fe</name>
        <dbReference type="ChEBI" id="CHEBI:18248"/>
    </ligandPart>
</feature>
<evidence type="ECO:0000256" key="3">
    <source>
        <dbReference type="ARBA" id="ARBA00022723"/>
    </source>
</evidence>
<comment type="caution">
    <text evidence="9">The sequence shown here is derived from an EMBL/GenBank/DDBJ whole genome shotgun (WGS) entry which is preliminary data.</text>
</comment>
<sequence>MRCGRGFTFALLLLWGLGAWGATGPQTPPPESLLSLFGPGRGEKPPVVFSHERHPKPRLACEQCHHDYQGRRNLWREGQPVKKCSACHGLRPQARRLDLKTAFHRQCKGCHLALRRERRAGGPVNCDGCHRRR</sequence>
<keyword evidence="2 6" id="KW-0349">Heme</keyword>
<feature type="domain" description="Class III cytochrome C" evidence="8">
    <location>
        <begin position="43"/>
        <end position="130"/>
    </location>
</feature>
<gene>
    <name evidence="9" type="ORF">ENT08_04710</name>
</gene>
<dbReference type="GO" id="GO:0020037">
    <property type="term" value="F:heme binding"/>
    <property type="evidence" value="ECO:0007669"/>
    <property type="project" value="InterPro"/>
</dbReference>
<dbReference type="SUPFAM" id="SSF48695">
    <property type="entry name" value="Multiheme cytochromes"/>
    <property type="match status" value="1"/>
</dbReference>
<organism evidence="9">
    <name type="scientific">Desulfobacca acetoxidans</name>
    <dbReference type="NCBI Taxonomy" id="60893"/>
    <lineage>
        <taxon>Bacteria</taxon>
        <taxon>Pseudomonadati</taxon>
        <taxon>Thermodesulfobacteriota</taxon>
        <taxon>Desulfobaccia</taxon>
        <taxon>Desulfobaccales</taxon>
        <taxon>Desulfobaccaceae</taxon>
        <taxon>Desulfobacca</taxon>
    </lineage>
</organism>
<feature type="binding site" description="axial binding residue" evidence="6">
    <location>
        <position position="54"/>
    </location>
    <ligand>
        <name>heme c</name>
        <dbReference type="ChEBI" id="CHEBI:61717"/>
        <label>3</label>
    </ligand>
    <ligandPart>
        <name>Fe</name>
        <dbReference type="ChEBI" id="CHEBI:18248"/>
    </ligandPart>
</feature>
<proteinExistence type="predicted"/>
<keyword evidence="4" id="KW-0249">Electron transport</keyword>
<dbReference type="GO" id="GO:0009055">
    <property type="term" value="F:electron transfer activity"/>
    <property type="evidence" value="ECO:0007669"/>
    <property type="project" value="InterPro"/>
</dbReference>
<feature type="binding site" description="covalent" evidence="6">
    <location>
        <position position="64"/>
    </location>
    <ligand>
        <name>heme c</name>
        <dbReference type="ChEBI" id="CHEBI:61717"/>
        <label>1</label>
    </ligand>
</feature>
<feature type="binding site" description="axial binding residue" evidence="6">
    <location>
        <position position="111"/>
    </location>
    <ligand>
        <name>heme c</name>
        <dbReference type="ChEBI" id="CHEBI:61717"/>
        <label>1</label>
    </ligand>
    <ligandPart>
        <name>Fe</name>
        <dbReference type="ChEBI" id="CHEBI:18248"/>
    </ligandPart>
</feature>
<name>A0A7V4G7Y7_9BACT</name>
<evidence type="ECO:0000256" key="5">
    <source>
        <dbReference type="ARBA" id="ARBA00023004"/>
    </source>
</evidence>
<keyword evidence="3 6" id="KW-0479">Metal-binding</keyword>
<feature type="binding site" description="axial binding residue" evidence="6">
    <location>
        <position position="129"/>
    </location>
    <ligand>
        <name>heme c</name>
        <dbReference type="ChEBI" id="CHEBI:61717"/>
        <label>1</label>
    </ligand>
    <ligandPart>
        <name>Fe</name>
        <dbReference type="ChEBI" id="CHEBI:18248"/>
    </ligandPart>
</feature>
<dbReference type="InterPro" id="IPR002322">
    <property type="entry name" value="Cyt_c_III"/>
</dbReference>
<feature type="binding site" description="axial binding residue" evidence="6">
    <location>
        <position position="130"/>
    </location>
    <ligand>
        <name>heme c</name>
        <dbReference type="ChEBI" id="CHEBI:61717"/>
        <label>1</label>
    </ligand>
    <ligandPart>
        <name>Fe</name>
        <dbReference type="ChEBI" id="CHEBI:18248"/>
    </ligandPart>
</feature>
<feature type="chain" id="PRO_5031489327" description="Class III cytochrome C domain-containing protein" evidence="7">
    <location>
        <begin position="22"/>
        <end position="133"/>
    </location>
</feature>
<dbReference type="InterPro" id="IPR036280">
    <property type="entry name" value="Multihaem_cyt_sf"/>
</dbReference>
<dbReference type="EMBL" id="DSXI01000280">
    <property type="protein sequence ID" value="HGS05029.1"/>
    <property type="molecule type" value="Genomic_DNA"/>
</dbReference>
<dbReference type="Gene3D" id="3.90.10.10">
    <property type="entry name" value="Cytochrome C3"/>
    <property type="match status" value="1"/>
</dbReference>
<dbReference type="CDD" id="cd08168">
    <property type="entry name" value="Cytochrom_C3"/>
    <property type="match status" value="1"/>
</dbReference>